<dbReference type="InterPro" id="IPR027417">
    <property type="entry name" value="P-loop_NTPase"/>
</dbReference>
<keyword evidence="3" id="KW-1185">Reference proteome</keyword>
<reference evidence="2" key="2">
    <citation type="journal article" date="2008" name="Genome Biol.">
        <title>Improved genome assembly and evidence-based global gene model set for the chordate Ciona intestinalis: new insight into intron and operon populations.</title>
        <authorList>
            <person name="Satou Y."/>
            <person name="Mineta K."/>
            <person name="Ogasawara M."/>
            <person name="Sasakura Y."/>
            <person name="Shoguchi E."/>
            <person name="Ueno K."/>
            <person name="Yamada L."/>
            <person name="Matsumoto J."/>
            <person name="Wasserscheid J."/>
            <person name="Dewar K."/>
            <person name="Wiley G.B."/>
            <person name="Macmil S.L."/>
            <person name="Roe B.A."/>
            <person name="Zeller R.W."/>
            <person name="Hastings K.E."/>
            <person name="Lemaire P."/>
            <person name="Lindquist E."/>
            <person name="Endo T."/>
            <person name="Hotta K."/>
            <person name="Inaba K."/>
        </authorList>
    </citation>
    <scope>NUCLEOTIDE SEQUENCE [LARGE SCALE GENOMIC DNA]</scope>
    <source>
        <strain evidence="2">wild type</strain>
    </source>
</reference>
<dbReference type="GO" id="GO:0045271">
    <property type="term" value="C:respiratory chain complex I"/>
    <property type="evidence" value="ECO:0000318"/>
    <property type="project" value="GO_Central"/>
</dbReference>
<reference evidence="2" key="3">
    <citation type="submission" date="2025-08" db="UniProtKB">
        <authorList>
            <consortium name="Ensembl"/>
        </authorList>
    </citation>
    <scope>IDENTIFICATION</scope>
</reference>
<organism evidence="2 3">
    <name type="scientific">Ciona intestinalis</name>
    <name type="common">Transparent sea squirt</name>
    <name type="synonym">Ascidia intestinalis</name>
    <dbReference type="NCBI Taxonomy" id="7719"/>
    <lineage>
        <taxon>Eukaryota</taxon>
        <taxon>Metazoa</taxon>
        <taxon>Chordata</taxon>
        <taxon>Tunicata</taxon>
        <taxon>Ascidiacea</taxon>
        <taxon>Phlebobranchia</taxon>
        <taxon>Cionidae</taxon>
        <taxon>Ciona</taxon>
    </lineage>
</organism>
<dbReference type="AlphaFoldDB" id="F7B2I2"/>
<evidence type="ECO:0000313" key="2">
    <source>
        <dbReference type="Ensembl" id="ENSCINP00000029303.2"/>
    </source>
</evidence>
<dbReference type="HOGENOM" id="CLU_882653_0_0_1"/>
<accession>F7B2I2</accession>
<dbReference type="GO" id="GO:0005737">
    <property type="term" value="C:cytoplasm"/>
    <property type="evidence" value="ECO:0000318"/>
    <property type="project" value="GO_Central"/>
</dbReference>
<feature type="domain" description="Deoxynucleoside kinase" evidence="1">
    <location>
        <begin position="17"/>
        <end position="214"/>
    </location>
</feature>
<evidence type="ECO:0000313" key="3">
    <source>
        <dbReference type="Proteomes" id="UP000008144"/>
    </source>
</evidence>
<dbReference type="FunCoup" id="F7B2I2">
    <property type="interactions" value="198"/>
</dbReference>
<dbReference type="InterPro" id="IPR031314">
    <property type="entry name" value="DNK_dom"/>
</dbReference>
<dbReference type="OMA" id="PEQCYEN"/>
<dbReference type="Ensembl" id="ENSCINT00000029549.2">
    <property type="protein sequence ID" value="ENSCINP00000029303.2"/>
    <property type="gene ID" value="ENSCING00000017217.2"/>
</dbReference>
<dbReference type="GeneTree" id="ENSGT00390000016151"/>
<name>F7B2I2_CIOIN</name>
<dbReference type="GO" id="GO:0005739">
    <property type="term" value="C:mitochondrion"/>
    <property type="evidence" value="ECO:0007669"/>
    <property type="project" value="GOC"/>
</dbReference>
<dbReference type="GO" id="GO:0006120">
    <property type="term" value="P:mitochondrial electron transport, NADH to ubiquinone"/>
    <property type="evidence" value="ECO:0000318"/>
    <property type="project" value="GO_Central"/>
</dbReference>
<dbReference type="InParanoid" id="F7B2I2"/>
<dbReference type="STRING" id="7719.ENSCINP00000029303"/>
<dbReference type="PANTHER" id="PTHR10513">
    <property type="entry name" value="DEOXYNUCLEOSIDE KINASE"/>
    <property type="match status" value="1"/>
</dbReference>
<dbReference type="SUPFAM" id="SSF52540">
    <property type="entry name" value="P-loop containing nucleoside triphosphate hydrolases"/>
    <property type="match status" value="1"/>
</dbReference>
<reference evidence="2" key="4">
    <citation type="submission" date="2025-09" db="UniProtKB">
        <authorList>
            <consortium name="Ensembl"/>
        </authorList>
    </citation>
    <scope>IDENTIFICATION</scope>
</reference>
<dbReference type="Pfam" id="PF01712">
    <property type="entry name" value="dNK"/>
    <property type="match status" value="1"/>
</dbReference>
<dbReference type="PANTHER" id="PTHR10513:SF15">
    <property type="entry name" value="NADH DEHYDROGENASE [UBIQUINONE] 1 ALPHA SUBCOMPLEX SUBUNIT 10, MITOCHONDRIAL"/>
    <property type="match status" value="1"/>
</dbReference>
<reference evidence="3" key="1">
    <citation type="journal article" date="2002" name="Science">
        <title>The draft genome of Ciona intestinalis: insights into chordate and vertebrate origins.</title>
        <authorList>
            <person name="Dehal P."/>
            <person name="Satou Y."/>
            <person name="Campbell R.K."/>
            <person name="Chapman J."/>
            <person name="Degnan B."/>
            <person name="De Tomaso A."/>
            <person name="Davidson B."/>
            <person name="Di Gregorio A."/>
            <person name="Gelpke M."/>
            <person name="Goodstein D.M."/>
            <person name="Harafuji N."/>
            <person name="Hastings K.E."/>
            <person name="Ho I."/>
            <person name="Hotta K."/>
            <person name="Huang W."/>
            <person name="Kawashima T."/>
            <person name="Lemaire P."/>
            <person name="Martinez D."/>
            <person name="Meinertzhagen I.A."/>
            <person name="Necula S."/>
            <person name="Nonaka M."/>
            <person name="Putnam N."/>
            <person name="Rash S."/>
            <person name="Saiga H."/>
            <person name="Satake M."/>
            <person name="Terry A."/>
            <person name="Yamada L."/>
            <person name="Wang H.G."/>
            <person name="Awazu S."/>
            <person name="Azumi K."/>
            <person name="Boore J."/>
            <person name="Branno M."/>
            <person name="Chin-Bow S."/>
            <person name="DeSantis R."/>
            <person name="Doyle S."/>
            <person name="Francino P."/>
            <person name="Keys D.N."/>
            <person name="Haga S."/>
            <person name="Hayashi H."/>
            <person name="Hino K."/>
            <person name="Imai K.S."/>
            <person name="Inaba K."/>
            <person name="Kano S."/>
            <person name="Kobayashi K."/>
            <person name="Kobayashi M."/>
            <person name="Lee B.I."/>
            <person name="Makabe K.W."/>
            <person name="Manohar C."/>
            <person name="Matassi G."/>
            <person name="Medina M."/>
            <person name="Mochizuki Y."/>
            <person name="Mount S."/>
            <person name="Morishita T."/>
            <person name="Miura S."/>
            <person name="Nakayama A."/>
            <person name="Nishizaka S."/>
            <person name="Nomoto H."/>
            <person name="Ohta F."/>
            <person name="Oishi K."/>
            <person name="Rigoutsos I."/>
            <person name="Sano M."/>
            <person name="Sasaki A."/>
            <person name="Sasakura Y."/>
            <person name="Shoguchi E."/>
            <person name="Shin-i T."/>
            <person name="Spagnuolo A."/>
            <person name="Stainier D."/>
            <person name="Suzuki M.M."/>
            <person name="Tassy O."/>
            <person name="Takatori N."/>
            <person name="Tokuoka M."/>
            <person name="Yagi K."/>
            <person name="Yoshizaki F."/>
            <person name="Wada S."/>
            <person name="Zhang C."/>
            <person name="Hyatt P.D."/>
            <person name="Larimer F."/>
            <person name="Detter C."/>
            <person name="Doggett N."/>
            <person name="Glavina T."/>
            <person name="Hawkins T."/>
            <person name="Richardson P."/>
            <person name="Lucas S."/>
            <person name="Kohara Y."/>
            <person name="Levine M."/>
            <person name="Satoh N."/>
            <person name="Rokhsar D.S."/>
        </authorList>
    </citation>
    <scope>NUCLEOTIDE SEQUENCE [LARGE SCALE GENOMIC DNA]</scope>
</reference>
<evidence type="ECO:0000259" key="1">
    <source>
        <dbReference type="Pfam" id="PF01712"/>
    </source>
</evidence>
<proteinExistence type="predicted"/>
<dbReference type="Proteomes" id="UP000008144">
    <property type="component" value="Chromosome 4"/>
</dbReference>
<dbReference type="Gene3D" id="3.40.50.300">
    <property type="entry name" value="P-loop containing nucleotide triphosphate hydrolases"/>
    <property type="match status" value="1"/>
</dbReference>
<sequence>LGDAYQRDYDKWCKIFVTEGNIGVGKTAFAEEFAQKLDLKFYGNVSINYDVMMEWYTNPKSVLQMSRNLCNDHFCQEPADYVHTCRYQSNKLVMRTLQYCDALAYLLWYGRGVTMVRQFYSDDVFARAMKQMGWIDKRFWDFYLLHRDYLDEDLIPPQVVFYLDASPEQCYENVQAGNNEAEKKLPLDFYKRVEDAYRTSYIPEAEERGVNVVELDWNNPRPVIEVIEELDALPNMLSPTNLWDIDNSQLKRVMRNAMNDSFRCTRYIYCP</sequence>
<dbReference type="EMBL" id="EAAA01001979">
    <property type="status" value="NOT_ANNOTATED_CDS"/>
    <property type="molecule type" value="Genomic_DNA"/>
</dbReference>
<dbReference type="InterPro" id="IPR050566">
    <property type="entry name" value="Deoxyribonucleoside_kinase"/>
</dbReference>
<protein>
    <recommendedName>
        <fullName evidence="1">Deoxynucleoside kinase domain-containing protein</fullName>
    </recommendedName>
</protein>